<dbReference type="GO" id="GO:0016787">
    <property type="term" value="F:hydrolase activity"/>
    <property type="evidence" value="ECO:0007669"/>
    <property type="project" value="UniProtKB-KW"/>
</dbReference>
<accession>A0A9X2JPM4</accession>
<keyword evidence="8" id="KW-1185">Reference proteome</keyword>
<dbReference type="CDD" id="cd18808">
    <property type="entry name" value="SF1_C_Upf1"/>
    <property type="match status" value="1"/>
</dbReference>
<dbReference type="NCBIfam" id="TIGR03491">
    <property type="entry name" value="TM0106 family RecB-like putative nuclease"/>
    <property type="match status" value="1"/>
</dbReference>
<dbReference type="Gene3D" id="3.40.50.300">
    <property type="entry name" value="P-loop containing nucleotide triphosphate hydrolases"/>
    <property type="match status" value="2"/>
</dbReference>
<dbReference type="InterPro" id="IPR041679">
    <property type="entry name" value="DNA2/NAM7-like_C"/>
</dbReference>
<dbReference type="AlphaFoldDB" id="A0A9X2JPM4"/>
<dbReference type="InterPro" id="IPR038720">
    <property type="entry name" value="YprB_RNase_H-like_dom"/>
</dbReference>
<evidence type="ECO:0000259" key="6">
    <source>
        <dbReference type="Pfam" id="PF13482"/>
    </source>
</evidence>
<evidence type="ECO:0000256" key="2">
    <source>
        <dbReference type="ARBA" id="ARBA00022801"/>
    </source>
</evidence>
<gene>
    <name evidence="7" type="ORF">NHG85_10870</name>
</gene>
<evidence type="ECO:0000256" key="4">
    <source>
        <dbReference type="ARBA" id="ARBA00022840"/>
    </source>
</evidence>
<dbReference type="EMBL" id="JAMYXC010000161">
    <property type="protein sequence ID" value="MCP1169019.1"/>
    <property type="molecule type" value="Genomic_DNA"/>
</dbReference>
<keyword evidence="3" id="KW-0347">Helicase</keyword>
<keyword evidence="1" id="KW-0547">Nucleotide-binding</keyword>
<protein>
    <submittedName>
        <fullName evidence="7">TM0106 family RecB-like putative nuclease</fullName>
    </submittedName>
</protein>
<sequence length="1138" mass="126146">MRYVDDGFILSAQDLIGHANCSHLTALDIEVATGQAQKPKQYDPLLEILRERGQNHEQSYIEHLQASGLRVHVIEGVDITDDAVSKTFAAMEAGHEVIVQAALRNGKWLGRADILRRVEKPCAHWTHSYEVVDTKLARETKGGTVLQLCLYGDLLEHMQGIAPEWLYVVSPWSDFEPQRFRFADYAAYYRRMKSAAEDASSLDYEPATYPDPTEHCDICRWQQTCDDRRRQDDHLCLVAGISKNQISEFEANGIKTLKALAELPGEIPFKPQRGALHGFEKSRAQASIQQEGRKTGEPCYRLLDVAPELGLAALPQPSDGDVFFDIESDQFVGEHGIEYLFGYTFQNENGEFAYVEDWAFDRAGEKAIFERFADFVAERRRAYPDMHVYHFGGYESGALKRLMGRYATREGEVDNFLRGRVLVDLLSVVRNALMASVESYSLKQLEPFYAFTRQTPLRDANIALTKLTAGLELGDIPSISEQTKTVVASYNRDDCLSTAGLRNWLETLRDELIGSGIEVPRREPGKDGPSEELTEQQIRIQNLIEKLTRDVPVDPEQRSAEQQGRWLLAHILEWHRREEKALWWEFFRLKASSAEELLAEKAAIGRLQLVETVAESKTGIPIHRYRFDLQDTDIRGGEQLYSVGGEKLGTAEQISLEDRTIDIKKSRATADLHPSAVYAHKVIDTKEQAGSLFRLGEYVVEHGLLGEGDYQAARQLLMRTPMDIGGAPFQADGESTLDAALRIAKVLESGVLPIQGPPGTGKSFTGARMICELVKRGKTVGITANSHKVIRNLIDKVVEAAPDCEADLVCVQKPESGSKKRPTEALFFAKKNSDLIEALGGGGAQVAGATHFFWSREDAKDLVDVLVVDEAGQMSLANVLAVAQAAKAVIMLGDPQQLEQPTQGSHPDGTGVSALDHLLGGRQTITPEQGLFLGVSFRLHSDICAFNSGLFYEGKLKSAPGCQLQVLTPEGPTGNSGLCYMPVPHEGNTSASIEEAEAVKCLVENILAQDVSWIDRESAEREVGLDDILIIAPYNAQVFELRERLPEARVGTVDKFQGQEAPIAIYSMTTSSHADAPRGMEFLYSGNRFNVAISRAKCLAILVASPGVFEAECRTPRQMQLANAFCRYLEVSKEISPQ</sequence>
<dbReference type="GO" id="GO:0043139">
    <property type="term" value="F:5'-3' DNA helicase activity"/>
    <property type="evidence" value="ECO:0007669"/>
    <property type="project" value="TreeGrafter"/>
</dbReference>
<dbReference type="GO" id="GO:0005524">
    <property type="term" value="F:ATP binding"/>
    <property type="evidence" value="ECO:0007669"/>
    <property type="project" value="UniProtKB-KW"/>
</dbReference>
<dbReference type="PANTHER" id="PTHR43788">
    <property type="entry name" value="DNA2/NAM7 HELICASE FAMILY MEMBER"/>
    <property type="match status" value="1"/>
</dbReference>
<dbReference type="PANTHER" id="PTHR43788:SF8">
    <property type="entry name" value="DNA-BINDING PROTEIN SMUBP-2"/>
    <property type="match status" value="1"/>
</dbReference>
<dbReference type="InterPro" id="IPR012337">
    <property type="entry name" value="RNaseH-like_sf"/>
</dbReference>
<evidence type="ECO:0000313" key="7">
    <source>
        <dbReference type="EMBL" id="MCP1169019.1"/>
    </source>
</evidence>
<dbReference type="Pfam" id="PF13087">
    <property type="entry name" value="AAA_12"/>
    <property type="match status" value="1"/>
</dbReference>
<evidence type="ECO:0000256" key="3">
    <source>
        <dbReference type="ARBA" id="ARBA00022806"/>
    </source>
</evidence>
<comment type="caution">
    <text evidence="7">The sequence shown here is derived from an EMBL/GenBank/DDBJ whole genome shotgun (WGS) entry which is preliminary data.</text>
</comment>
<keyword evidence="2" id="KW-0378">Hydrolase</keyword>
<dbReference type="CDD" id="cd17934">
    <property type="entry name" value="DEXXQc_Upf1-like"/>
    <property type="match status" value="1"/>
</dbReference>
<proteinExistence type="predicted"/>
<dbReference type="InterPro" id="IPR019993">
    <property type="entry name" value="RecB_nuclease_TM0106_put"/>
</dbReference>
<keyword evidence="4" id="KW-0067">ATP-binding</keyword>
<feature type="domain" description="YprB ribonuclease H-like" evidence="6">
    <location>
        <begin position="322"/>
        <end position="505"/>
    </location>
</feature>
<organism evidence="7 8">
    <name type="scientific">Limimaricola litoreus</name>
    <dbReference type="NCBI Taxonomy" id="2955316"/>
    <lineage>
        <taxon>Bacteria</taxon>
        <taxon>Pseudomonadati</taxon>
        <taxon>Pseudomonadota</taxon>
        <taxon>Alphaproteobacteria</taxon>
        <taxon>Rhodobacterales</taxon>
        <taxon>Paracoccaceae</taxon>
        <taxon>Limimaricola</taxon>
    </lineage>
</organism>
<dbReference type="SUPFAM" id="SSF53098">
    <property type="entry name" value="Ribonuclease H-like"/>
    <property type="match status" value="1"/>
</dbReference>
<dbReference type="Pfam" id="PF13604">
    <property type="entry name" value="AAA_30"/>
    <property type="match status" value="1"/>
</dbReference>
<dbReference type="InterPro" id="IPR050534">
    <property type="entry name" value="Coronavir_polyprotein_1ab"/>
</dbReference>
<reference evidence="7" key="1">
    <citation type="submission" date="2022-06" db="EMBL/GenBank/DDBJ databases">
        <title>Limimaricola sediminis sp. nov., isolated from an intertidal sediment.</title>
        <authorList>
            <person name="Shao X."/>
        </authorList>
    </citation>
    <scope>NUCLEOTIDE SEQUENCE</scope>
    <source>
        <strain evidence="7">ASW11-118</strain>
    </source>
</reference>
<evidence type="ECO:0000259" key="5">
    <source>
        <dbReference type="Pfam" id="PF13087"/>
    </source>
</evidence>
<dbReference type="InterPro" id="IPR027417">
    <property type="entry name" value="P-loop_NTPase"/>
</dbReference>
<dbReference type="RefSeq" id="WP_253332298.1">
    <property type="nucleotide sequence ID" value="NZ_JAMYXC010000161.1"/>
</dbReference>
<name>A0A9X2JPM4_9RHOB</name>
<evidence type="ECO:0000313" key="8">
    <source>
        <dbReference type="Proteomes" id="UP001139477"/>
    </source>
</evidence>
<evidence type="ECO:0000256" key="1">
    <source>
        <dbReference type="ARBA" id="ARBA00022741"/>
    </source>
</evidence>
<dbReference type="Pfam" id="PF13482">
    <property type="entry name" value="RNase_H_2"/>
    <property type="match status" value="1"/>
</dbReference>
<dbReference type="Proteomes" id="UP001139477">
    <property type="component" value="Unassembled WGS sequence"/>
</dbReference>
<feature type="domain" description="DNA2/NAM7 helicase-like C-terminal" evidence="5">
    <location>
        <begin position="927"/>
        <end position="1104"/>
    </location>
</feature>
<dbReference type="SUPFAM" id="SSF52540">
    <property type="entry name" value="P-loop containing nucleoside triphosphate hydrolases"/>
    <property type="match status" value="1"/>
</dbReference>
<dbReference type="InterPro" id="IPR047187">
    <property type="entry name" value="SF1_C_Upf1"/>
</dbReference>